<keyword evidence="2" id="KW-0472">Membrane</keyword>
<reference evidence="4" key="1">
    <citation type="submission" date="2017-01" db="EMBL/GenBank/DDBJ databases">
        <authorList>
            <person name="Varghese N."/>
            <person name="Submissions S."/>
        </authorList>
    </citation>
    <scope>NUCLEOTIDE SEQUENCE [LARGE SCALE GENOMIC DNA]</scope>
    <source>
        <strain evidence="4">DSM 29430</strain>
    </source>
</reference>
<keyword evidence="2" id="KW-1133">Transmembrane helix</keyword>
<name>A0A1N7L0V7_9RHOB</name>
<dbReference type="AlphaFoldDB" id="A0A1N7L0V7"/>
<evidence type="ECO:0000256" key="2">
    <source>
        <dbReference type="SAM" id="Phobius"/>
    </source>
</evidence>
<gene>
    <name evidence="3" type="ORF">SAMN05421759_102263</name>
</gene>
<dbReference type="OrthoDB" id="8115457at2"/>
<feature type="transmembrane region" description="Helical" evidence="2">
    <location>
        <begin position="49"/>
        <end position="70"/>
    </location>
</feature>
<feature type="transmembrane region" description="Helical" evidence="2">
    <location>
        <begin position="12"/>
        <end position="29"/>
    </location>
</feature>
<organism evidence="3 4">
    <name type="scientific">Roseivivax lentus</name>
    <dbReference type="NCBI Taxonomy" id="633194"/>
    <lineage>
        <taxon>Bacteria</taxon>
        <taxon>Pseudomonadati</taxon>
        <taxon>Pseudomonadota</taxon>
        <taxon>Alphaproteobacteria</taxon>
        <taxon>Rhodobacterales</taxon>
        <taxon>Roseobacteraceae</taxon>
        <taxon>Roseivivax</taxon>
    </lineage>
</organism>
<dbReference type="RefSeq" id="WP_076445607.1">
    <property type="nucleotide sequence ID" value="NZ_FTOQ01000002.1"/>
</dbReference>
<sequence length="104" mass="11523">MPSLVKFYIRHALIGFAISAVFVAGLIWQDVMGLGHLMTRNADGILAAGMLWFFLGTIFGGAQTGIALFLMHEDEDRDDDDDDPHGGQRIPVHVPVEAPRRRHL</sequence>
<dbReference type="EMBL" id="FTOQ01000002">
    <property type="protein sequence ID" value="SIS67444.1"/>
    <property type="molecule type" value="Genomic_DNA"/>
</dbReference>
<proteinExistence type="predicted"/>
<feature type="region of interest" description="Disordered" evidence="1">
    <location>
        <begin position="76"/>
        <end position="104"/>
    </location>
</feature>
<keyword evidence="4" id="KW-1185">Reference proteome</keyword>
<evidence type="ECO:0000313" key="4">
    <source>
        <dbReference type="Proteomes" id="UP000186684"/>
    </source>
</evidence>
<evidence type="ECO:0000313" key="3">
    <source>
        <dbReference type="EMBL" id="SIS67444.1"/>
    </source>
</evidence>
<evidence type="ECO:0000256" key="1">
    <source>
        <dbReference type="SAM" id="MobiDB-lite"/>
    </source>
</evidence>
<dbReference type="STRING" id="633194.SAMN05421759_102263"/>
<dbReference type="Proteomes" id="UP000186684">
    <property type="component" value="Unassembled WGS sequence"/>
</dbReference>
<accession>A0A1N7L0V7</accession>
<keyword evidence="2" id="KW-0812">Transmembrane</keyword>
<protein>
    <submittedName>
        <fullName evidence="3">Uncharacterized protein</fullName>
    </submittedName>
</protein>